<dbReference type="WBParaSite" id="RSKR_0000065700.1">
    <property type="protein sequence ID" value="RSKR_0000065700.1"/>
    <property type="gene ID" value="RSKR_0000065700"/>
</dbReference>
<reference evidence="2" key="1">
    <citation type="submission" date="2016-11" db="UniProtKB">
        <authorList>
            <consortium name="WormBaseParasite"/>
        </authorList>
    </citation>
    <scope>IDENTIFICATION</scope>
    <source>
        <strain evidence="2">KR3021</strain>
    </source>
</reference>
<proteinExistence type="predicted"/>
<evidence type="ECO:0000313" key="2">
    <source>
        <dbReference type="WBParaSite" id="RSKR_0000065700.1"/>
    </source>
</evidence>
<protein>
    <submittedName>
        <fullName evidence="2">NAD(P)-binding protein</fullName>
    </submittedName>
</protein>
<organism evidence="1 2">
    <name type="scientific">Rhabditophanes sp. KR3021</name>
    <dbReference type="NCBI Taxonomy" id="114890"/>
    <lineage>
        <taxon>Eukaryota</taxon>
        <taxon>Metazoa</taxon>
        <taxon>Ecdysozoa</taxon>
        <taxon>Nematoda</taxon>
        <taxon>Chromadorea</taxon>
        <taxon>Rhabditida</taxon>
        <taxon>Tylenchina</taxon>
        <taxon>Panagrolaimomorpha</taxon>
        <taxon>Strongyloidoidea</taxon>
        <taxon>Alloionematidae</taxon>
        <taxon>Rhabditophanes</taxon>
    </lineage>
</organism>
<dbReference type="Proteomes" id="UP000095286">
    <property type="component" value="Unplaced"/>
</dbReference>
<evidence type="ECO:0000313" key="1">
    <source>
        <dbReference type="Proteomes" id="UP000095286"/>
    </source>
</evidence>
<accession>A0AC35THR8</accession>
<sequence>MVKPNYLITGASRGIGFELVKQLSASDNANHIFATCRNPESSNALSKLAQTHKNVIIIKLDVTCDKEIDSATKIVTDIVKEQGLNVLINNAGIYDKFGDGFLKDPRSEITKIYDTNAIGPYMVMKGFIHLLKQAASETYPSIILNISSGLGSSTSAERFVTLMPRDSINIHYGATKAALNHYVKTSSLILKEDHVSVFAMCPGWVRTDLGGEDADLTPEESISSILDTLKNKLTLERSGEYVDNKGIIIPY</sequence>
<name>A0AC35THR8_9BILA</name>